<accession>A0ACB9A380</accession>
<gene>
    <name evidence="1" type="ORF">L1987_74489</name>
</gene>
<evidence type="ECO:0000313" key="2">
    <source>
        <dbReference type="Proteomes" id="UP001056120"/>
    </source>
</evidence>
<evidence type="ECO:0000313" key="1">
    <source>
        <dbReference type="EMBL" id="KAI3704273.1"/>
    </source>
</evidence>
<name>A0ACB9A380_9ASTR</name>
<comment type="caution">
    <text evidence="1">The sequence shown here is derived from an EMBL/GenBank/DDBJ whole genome shotgun (WGS) entry which is preliminary data.</text>
</comment>
<reference evidence="1 2" key="2">
    <citation type="journal article" date="2022" name="Mol. Ecol. Resour.">
        <title>The genomes of chicory, endive, great burdock and yacon provide insights into Asteraceae paleo-polyploidization history and plant inulin production.</title>
        <authorList>
            <person name="Fan W."/>
            <person name="Wang S."/>
            <person name="Wang H."/>
            <person name="Wang A."/>
            <person name="Jiang F."/>
            <person name="Liu H."/>
            <person name="Zhao H."/>
            <person name="Xu D."/>
            <person name="Zhang Y."/>
        </authorList>
    </citation>
    <scope>NUCLEOTIDE SEQUENCE [LARGE SCALE GENOMIC DNA]</scope>
    <source>
        <strain evidence="2">cv. Yunnan</strain>
        <tissue evidence="1">Leaves</tissue>
    </source>
</reference>
<reference evidence="2" key="1">
    <citation type="journal article" date="2022" name="Mol. Ecol. Resour.">
        <title>The genomes of chicory, endive, great burdock and yacon provide insights into Asteraceae palaeo-polyploidization history and plant inulin production.</title>
        <authorList>
            <person name="Fan W."/>
            <person name="Wang S."/>
            <person name="Wang H."/>
            <person name="Wang A."/>
            <person name="Jiang F."/>
            <person name="Liu H."/>
            <person name="Zhao H."/>
            <person name="Xu D."/>
            <person name="Zhang Y."/>
        </authorList>
    </citation>
    <scope>NUCLEOTIDE SEQUENCE [LARGE SCALE GENOMIC DNA]</scope>
    <source>
        <strain evidence="2">cv. Yunnan</strain>
    </source>
</reference>
<organism evidence="1 2">
    <name type="scientific">Smallanthus sonchifolius</name>
    <dbReference type="NCBI Taxonomy" id="185202"/>
    <lineage>
        <taxon>Eukaryota</taxon>
        <taxon>Viridiplantae</taxon>
        <taxon>Streptophyta</taxon>
        <taxon>Embryophyta</taxon>
        <taxon>Tracheophyta</taxon>
        <taxon>Spermatophyta</taxon>
        <taxon>Magnoliopsida</taxon>
        <taxon>eudicotyledons</taxon>
        <taxon>Gunneridae</taxon>
        <taxon>Pentapetalae</taxon>
        <taxon>asterids</taxon>
        <taxon>campanulids</taxon>
        <taxon>Asterales</taxon>
        <taxon>Asteraceae</taxon>
        <taxon>Asteroideae</taxon>
        <taxon>Heliantheae alliance</taxon>
        <taxon>Millerieae</taxon>
        <taxon>Smallanthus</taxon>
    </lineage>
</organism>
<protein>
    <submittedName>
        <fullName evidence="1">Uncharacterized protein</fullName>
    </submittedName>
</protein>
<proteinExistence type="predicted"/>
<sequence>MNATSNESCLSAFLVADYKYVDALFPGQVFVGDSSYIPMVLQWTLPENYSCNYNLSKVKLQIGQHDYVFTGKCSCRSELEEGNPYLPGECEEARLALPTSMPRRCPHLRFLKRLAF</sequence>
<dbReference type="Proteomes" id="UP001056120">
    <property type="component" value="Linkage Group LG25"/>
</dbReference>
<keyword evidence="2" id="KW-1185">Reference proteome</keyword>
<dbReference type="EMBL" id="CM042042">
    <property type="protein sequence ID" value="KAI3704273.1"/>
    <property type="molecule type" value="Genomic_DNA"/>
</dbReference>